<dbReference type="GO" id="GO:0045881">
    <property type="term" value="P:positive regulation of sporulation resulting in formation of a cellular spore"/>
    <property type="evidence" value="ECO:0007669"/>
    <property type="project" value="TreeGrafter"/>
</dbReference>
<evidence type="ECO:0000256" key="1">
    <source>
        <dbReference type="ARBA" id="ARBA00006295"/>
    </source>
</evidence>
<dbReference type="RefSeq" id="WP_050366122.1">
    <property type="nucleotide sequence ID" value="NZ_BMUB01000025.1"/>
</dbReference>
<dbReference type="InterPro" id="IPR003115">
    <property type="entry name" value="ParB_N"/>
</dbReference>
<dbReference type="SMART" id="SM00470">
    <property type="entry name" value="ParB"/>
    <property type="match status" value="1"/>
</dbReference>
<dbReference type="SUPFAM" id="SSF110849">
    <property type="entry name" value="ParB/Sulfiredoxin"/>
    <property type="match status" value="1"/>
</dbReference>
<feature type="compositionally biased region" description="Basic and acidic residues" evidence="3">
    <location>
        <begin position="296"/>
        <end position="307"/>
    </location>
</feature>
<dbReference type="GO" id="GO:0005694">
    <property type="term" value="C:chromosome"/>
    <property type="evidence" value="ECO:0007669"/>
    <property type="project" value="TreeGrafter"/>
</dbReference>
<evidence type="ECO:0000259" key="4">
    <source>
        <dbReference type="SMART" id="SM00470"/>
    </source>
</evidence>
<keyword evidence="7" id="KW-1185">Reference proteome</keyword>
<accession>A0A8H9I442</accession>
<feature type="compositionally biased region" description="Low complexity" evidence="3">
    <location>
        <begin position="241"/>
        <end position="254"/>
    </location>
</feature>
<dbReference type="GO" id="GO:0007059">
    <property type="term" value="P:chromosome segregation"/>
    <property type="evidence" value="ECO:0007669"/>
    <property type="project" value="UniProtKB-KW"/>
</dbReference>
<dbReference type="NCBIfam" id="TIGR00180">
    <property type="entry name" value="parB_part"/>
    <property type="match status" value="1"/>
</dbReference>
<reference evidence="6" key="3">
    <citation type="submission" date="2016-08" db="EMBL/GenBank/DDBJ databases">
        <title>Sequencing, Assembly and Comparative Genomics of S. aureofaciens ATCC 10762.</title>
        <authorList>
            <person name="Gradnigo J.S."/>
            <person name="Johnson N."/>
            <person name="Somerville G.A."/>
        </authorList>
    </citation>
    <scope>NUCLEOTIDE SEQUENCE [LARGE SCALE GENOMIC DNA]</scope>
    <source>
        <strain evidence="6">ATCC 10762</strain>
    </source>
</reference>
<dbReference type="SUPFAM" id="SSF109709">
    <property type="entry name" value="KorB DNA-binding domain-like"/>
    <property type="match status" value="1"/>
</dbReference>
<dbReference type="Pfam" id="PF17762">
    <property type="entry name" value="HTH_ParB"/>
    <property type="match status" value="1"/>
</dbReference>
<comment type="similarity">
    <text evidence="1">Belongs to the ParB family.</text>
</comment>
<feature type="region of interest" description="Disordered" evidence="3">
    <location>
        <begin position="1"/>
        <end position="29"/>
    </location>
</feature>
<reference evidence="6 7" key="2">
    <citation type="submission" date="2014-07" db="EMBL/GenBank/DDBJ databases">
        <authorList>
            <person name="Zhang J.E."/>
            <person name="Yang H."/>
            <person name="Guo J."/>
            <person name="Deng Z."/>
            <person name="Luo H."/>
            <person name="Luo M."/>
            <person name="Zhao B."/>
        </authorList>
    </citation>
    <scope>NUCLEOTIDE SEQUENCE [LARGE SCALE GENOMIC DNA]</scope>
    <source>
        <strain evidence="6">ATCC 10762</strain>
        <strain evidence="7">ATCC 10762 / DSM 40127 / CCM 3239 / JCM 4008 / LMG 5968 / NBRC 12843 / NCIMB 8234 / A-377</strain>
    </source>
</reference>
<evidence type="ECO:0000313" key="7">
    <source>
        <dbReference type="Proteomes" id="UP000037395"/>
    </source>
</evidence>
<dbReference type="KEGG" id="kau:B6264_24815"/>
<dbReference type="InterPro" id="IPR041468">
    <property type="entry name" value="HTH_ParB/Spo0J"/>
</dbReference>
<dbReference type="EMBL" id="BMUB01000025">
    <property type="protein sequence ID" value="GGV01024.1"/>
    <property type="molecule type" value="Genomic_DNA"/>
</dbReference>
<comment type="caution">
    <text evidence="6">The sequence shown here is derived from an EMBL/GenBank/DDBJ whole genome shotgun (WGS) entry which is preliminary data.</text>
</comment>
<sequence>MSIAKKLQGGGGSFGALAQGAVRGDEVRARSEALDATGRVRRASSAPVSSIVFNPLNPRKTIDSESIDELAESLTRRQIVPVTVVSRGAFLDAHPDQAEAVGEADFIALDGNRRLRAAQQAGLKTLRVDLNDELVSRASDMVEAALIANAHREDVSPFEEAQAIEQLLNTVYKGNQAAVARALGKSRAWVGQRLALLHLSPELQEQAEAGELAIEDARRIGAEARAGKITRAEQHERAEAAKQAAAEKQAAKAARTAKRAERPAGEKAIEHGSAPTAGDPSAGGEVNGVYSVGLPDQREARTDERDRVTLSTAEPSVDMVRRQLQEGDRTGVPSGGVGVPDWRDLDGVATWLCRFLQPDELRVVATKVLGRLEEYAPESAADS</sequence>
<dbReference type="OrthoDB" id="70307at2"/>
<reference evidence="5" key="5">
    <citation type="submission" date="2020-09" db="EMBL/GenBank/DDBJ databases">
        <authorList>
            <person name="Sun Q."/>
            <person name="Ohkuma M."/>
        </authorList>
    </citation>
    <scope>NUCLEOTIDE SEQUENCE</scope>
    <source>
        <strain evidence="5">JCM 4434</strain>
    </source>
</reference>
<dbReference type="PANTHER" id="PTHR33375">
    <property type="entry name" value="CHROMOSOME-PARTITIONING PROTEIN PARB-RELATED"/>
    <property type="match status" value="1"/>
</dbReference>
<feature type="region of interest" description="Disordered" evidence="3">
    <location>
        <begin position="229"/>
        <end position="307"/>
    </location>
</feature>
<name>A0A1E7N8Q8_KITAU</name>
<dbReference type="InterPro" id="IPR036086">
    <property type="entry name" value="ParB/Sulfiredoxin_sf"/>
</dbReference>
<gene>
    <name evidence="5" type="ORF">GCM10010502_64410</name>
    <name evidence="6" type="ORF">HS99_0004190</name>
</gene>
<keyword evidence="2" id="KW-0159">Chromosome partition</keyword>
<dbReference type="Pfam" id="PF02195">
    <property type="entry name" value="ParB_N"/>
    <property type="match status" value="1"/>
</dbReference>
<evidence type="ECO:0000256" key="3">
    <source>
        <dbReference type="SAM" id="MobiDB-lite"/>
    </source>
</evidence>
<dbReference type="GeneID" id="97489360"/>
<proteinExistence type="inferred from homology"/>
<dbReference type="InterPro" id="IPR050336">
    <property type="entry name" value="Chromosome_partition/occlusion"/>
</dbReference>
<evidence type="ECO:0000256" key="2">
    <source>
        <dbReference type="ARBA" id="ARBA00022829"/>
    </source>
</evidence>
<dbReference type="AlphaFoldDB" id="A0A1E7N8Q8"/>
<protein>
    <recommendedName>
        <fullName evidence="4">ParB-like N-terminal domain-containing protein</fullName>
    </recommendedName>
</protein>
<feature type="compositionally biased region" description="Basic and acidic residues" evidence="3">
    <location>
        <begin position="229"/>
        <end position="240"/>
    </location>
</feature>
<dbReference type="Gene3D" id="1.10.10.2830">
    <property type="match status" value="1"/>
</dbReference>
<dbReference type="Proteomes" id="UP000037395">
    <property type="component" value="Unassembled WGS sequence"/>
</dbReference>
<reference evidence="5" key="1">
    <citation type="journal article" date="2014" name="Int. J. Syst. Evol. Microbiol.">
        <title>Complete genome sequence of Corynebacterium casei LMG S-19264T (=DSM 44701T), isolated from a smear-ripened cheese.</title>
        <authorList>
            <consortium name="US DOE Joint Genome Institute (JGI-PGF)"/>
            <person name="Walter F."/>
            <person name="Albersmeier A."/>
            <person name="Kalinowski J."/>
            <person name="Ruckert C."/>
        </authorList>
    </citation>
    <scope>NUCLEOTIDE SEQUENCE</scope>
    <source>
        <strain evidence="5">JCM 4434</strain>
    </source>
</reference>
<evidence type="ECO:0000313" key="5">
    <source>
        <dbReference type="EMBL" id="GGV01024.1"/>
    </source>
</evidence>
<organism evidence="6 7">
    <name type="scientific">Kitasatospora aureofaciens</name>
    <name type="common">Streptomyces aureofaciens</name>
    <dbReference type="NCBI Taxonomy" id="1894"/>
    <lineage>
        <taxon>Bacteria</taxon>
        <taxon>Bacillati</taxon>
        <taxon>Actinomycetota</taxon>
        <taxon>Actinomycetes</taxon>
        <taxon>Kitasatosporales</taxon>
        <taxon>Streptomycetaceae</taxon>
        <taxon>Kitasatospora</taxon>
    </lineage>
</organism>
<dbReference type="EMBL" id="JPRF03000021">
    <property type="protein sequence ID" value="OEV37034.1"/>
    <property type="molecule type" value="Genomic_DNA"/>
</dbReference>
<reference evidence="7" key="4">
    <citation type="submission" date="2016-08" db="EMBL/GenBank/DDBJ databases">
        <title>Sequencing, assembly and comparative genomics of S. aureofaciens ATCC 10762.</title>
        <authorList>
            <person name="Gradnigo J.S."/>
            <person name="Johnson N."/>
            <person name="Somerville G.A."/>
        </authorList>
    </citation>
    <scope>NUCLEOTIDE SEQUENCE [LARGE SCALE GENOMIC DNA]</scope>
    <source>
        <strain evidence="7">ATCC 10762 / DSM 40127 / CCM 3239 / JCM 4008 / LMG 5968 / NBRC 12843 / NCIMB 8234 / A-377</strain>
    </source>
</reference>
<accession>A0A1E7N8Q8</accession>
<feature type="compositionally biased region" description="Basic and acidic residues" evidence="3">
    <location>
        <begin position="258"/>
        <end position="270"/>
    </location>
</feature>
<dbReference type="InterPro" id="IPR004437">
    <property type="entry name" value="ParB/RepB/Spo0J"/>
</dbReference>
<dbReference type="Gene3D" id="3.90.1530.10">
    <property type="entry name" value="Conserved hypothetical protein from pyrococcus furiosus pfu- 392566-001, ParB domain"/>
    <property type="match status" value="1"/>
</dbReference>
<dbReference type="GO" id="GO:0003677">
    <property type="term" value="F:DNA binding"/>
    <property type="evidence" value="ECO:0007669"/>
    <property type="project" value="InterPro"/>
</dbReference>
<dbReference type="Proteomes" id="UP000610124">
    <property type="component" value="Unassembled WGS sequence"/>
</dbReference>
<dbReference type="PANTHER" id="PTHR33375:SF1">
    <property type="entry name" value="CHROMOSOME-PARTITIONING PROTEIN PARB-RELATED"/>
    <property type="match status" value="1"/>
</dbReference>
<evidence type="ECO:0000313" key="6">
    <source>
        <dbReference type="EMBL" id="OEV37034.1"/>
    </source>
</evidence>
<feature type="domain" description="ParB-like N-terminal" evidence="4">
    <location>
        <begin position="44"/>
        <end position="150"/>
    </location>
</feature>